<dbReference type="PROSITE" id="PS50931">
    <property type="entry name" value="HTH_LYSR"/>
    <property type="match status" value="1"/>
</dbReference>
<comment type="caution">
    <text evidence="6">The sequence shown here is derived from an EMBL/GenBank/DDBJ whole genome shotgun (WGS) entry which is preliminary data.</text>
</comment>
<dbReference type="InterPro" id="IPR036390">
    <property type="entry name" value="WH_DNA-bd_sf"/>
</dbReference>
<keyword evidence="3" id="KW-0238">DNA-binding</keyword>
<dbReference type="AlphaFoldDB" id="A0A0L6ZAV3"/>
<dbReference type="InterPro" id="IPR050950">
    <property type="entry name" value="HTH-type_LysR_regulators"/>
</dbReference>
<reference evidence="7" key="1">
    <citation type="submission" date="2015-08" db="EMBL/GenBank/DDBJ databases">
        <title>Genome sequence of the strict anaerobe Clostridium homopropionicum LuHBu1 (DSM 5847T).</title>
        <authorList>
            <person name="Poehlein A."/>
            <person name="Beck M."/>
            <person name="Schiel-Bengelsdorf B."/>
            <person name="Bengelsdorf F.R."/>
            <person name="Daniel R."/>
            <person name="Duerre P."/>
        </authorList>
    </citation>
    <scope>NUCLEOTIDE SEQUENCE [LARGE SCALE GENOMIC DNA]</scope>
    <source>
        <strain evidence="7">DSM 5847</strain>
    </source>
</reference>
<dbReference type="GO" id="GO:0003677">
    <property type="term" value="F:DNA binding"/>
    <property type="evidence" value="ECO:0007669"/>
    <property type="project" value="UniProtKB-KW"/>
</dbReference>
<dbReference type="GO" id="GO:0005829">
    <property type="term" value="C:cytosol"/>
    <property type="evidence" value="ECO:0007669"/>
    <property type="project" value="TreeGrafter"/>
</dbReference>
<feature type="domain" description="HTH lysR-type" evidence="5">
    <location>
        <begin position="9"/>
        <end position="60"/>
    </location>
</feature>
<keyword evidence="4" id="KW-0804">Transcription</keyword>
<dbReference type="PANTHER" id="PTHR30419">
    <property type="entry name" value="HTH-TYPE TRANSCRIPTIONAL REGULATOR YBHD"/>
    <property type="match status" value="1"/>
</dbReference>
<proteinExistence type="inferred from homology"/>
<dbReference type="Proteomes" id="UP000037043">
    <property type="component" value="Unassembled WGS sequence"/>
</dbReference>
<dbReference type="PRINTS" id="PR00039">
    <property type="entry name" value="HTHLYSR"/>
</dbReference>
<dbReference type="STRING" id="36844.SAMN04488501_1317"/>
<dbReference type="Pfam" id="PF00126">
    <property type="entry name" value="HTH_1"/>
    <property type="match status" value="1"/>
</dbReference>
<evidence type="ECO:0000256" key="2">
    <source>
        <dbReference type="ARBA" id="ARBA00023015"/>
    </source>
</evidence>
<dbReference type="GO" id="GO:0003700">
    <property type="term" value="F:DNA-binding transcription factor activity"/>
    <property type="evidence" value="ECO:0007669"/>
    <property type="project" value="InterPro"/>
</dbReference>
<dbReference type="InterPro" id="IPR005119">
    <property type="entry name" value="LysR_subst-bd"/>
</dbReference>
<comment type="similarity">
    <text evidence="1">Belongs to the LysR transcriptional regulatory family.</text>
</comment>
<evidence type="ECO:0000313" key="7">
    <source>
        <dbReference type="Proteomes" id="UP000037043"/>
    </source>
</evidence>
<sequence length="301" mass="33751">MGVSFDAYRVFYYVAKYKNITNASKALCVTQPTVTYTIKTLERELGCTLFLRSQKGVTLTPEAKMLYEHVSIACKHIFEAEANINSAKKLAKGQVTIGASETSIHLMLLPYLKKFREDNPDIKLKVTNSTTPATIASLRSGLIDFAILVMSPSEKEPDLSITELLDFQDIFIAGSDFSELLASEVSLNDLTKYPIVCMEPGTITRQFLDEFFLKHNLSLNPDIELATSDLITPMVENNLGIGFVPYEFAKASLEKKSVFRVNLKEEIPKRTICAISRTSHPLSIASEEFLKMLCEKRNKEL</sequence>
<name>A0A0L6ZAV3_9CLOT</name>
<evidence type="ECO:0000256" key="3">
    <source>
        <dbReference type="ARBA" id="ARBA00023125"/>
    </source>
</evidence>
<evidence type="ECO:0000256" key="1">
    <source>
        <dbReference type="ARBA" id="ARBA00009437"/>
    </source>
</evidence>
<dbReference type="PANTHER" id="PTHR30419:SF8">
    <property type="entry name" value="NITROGEN ASSIMILATION TRANSCRIPTIONAL ACTIVATOR-RELATED"/>
    <property type="match status" value="1"/>
</dbReference>
<evidence type="ECO:0000313" key="6">
    <source>
        <dbReference type="EMBL" id="KOA20104.1"/>
    </source>
</evidence>
<dbReference type="CDD" id="cd05466">
    <property type="entry name" value="PBP2_LTTR_substrate"/>
    <property type="match status" value="1"/>
</dbReference>
<dbReference type="Gene3D" id="3.40.190.290">
    <property type="match status" value="1"/>
</dbReference>
<protein>
    <submittedName>
        <fullName evidence="6">HTH-type transcriptional activator CmpR</fullName>
    </submittedName>
</protein>
<dbReference type="SUPFAM" id="SSF46785">
    <property type="entry name" value="Winged helix' DNA-binding domain"/>
    <property type="match status" value="1"/>
</dbReference>
<accession>A0A0L6ZAV3</accession>
<dbReference type="RefSeq" id="WP_052221041.1">
    <property type="nucleotide sequence ID" value="NZ_LHUR01000019.1"/>
</dbReference>
<keyword evidence="2" id="KW-0805">Transcription regulation</keyword>
<dbReference type="Pfam" id="PF03466">
    <property type="entry name" value="LysR_substrate"/>
    <property type="match status" value="1"/>
</dbReference>
<evidence type="ECO:0000256" key="4">
    <source>
        <dbReference type="ARBA" id="ARBA00023163"/>
    </source>
</evidence>
<keyword evidence="7" id="KW-1185">Reference proteome</keyword>
<dbReference type="PATRIC" id="fig|1121318.3.peg.1481"/>
<evidence type="ECO:0000259" key="5">
    <source>
        <dbReference type="PROSITE" id="PS50931"/>
    </source>
</evidence>
<gene>
    <name evidence="6" type="primary">cmpR_1</name>
    <name evidence="6" type="ORF">CLHOM_14740</name>
</gene>
<dbReference type="InterPro" id="IPR036388">
    <property type="entry name" value="WH-like_DNA-bd_sf"/>
</dbReference>
<dbReference type="EMBL" id="LHUR01000019">
    <property type="protein sequence ID" value="KOA20104.1"/>
    <property type="molecule type" value="Genomic_DNA"/>
</dbReference>
<dbReference type="SUPFAM" id="SSF53850">
    <property type="entry name" value="Periplasmic binding protein-like II"/>
    <property type="match status" value="1"/>
</dbReference>
<dbReference type="Gene3D" id="1.10.10.10">
    <property type="entry name" value="Winged helix-like DNA-binding domain superfamily/Winged helix DNA-binding domain"/>
    <property type="match status" value="1"/>
</dbReference>
<dbReference type="InterPro" id="IPR000847">
    <property type="entry name" value="LysR_HTH_N"/>
</dbReference>
<organism evidence="6 7">
    <name type="scientific">Clostridium homopropionicum DSM 5847</name>
    <dbReference type="NCBI Taxonomy" id="1121318"/>
    <lineage>
        <taxon>Bacteria</taxon>
        <taxon>Bacillati</taxon>
        <taxon>Bacillota</taxon>
        <taxon>Clostridia</taxon>
        <taxon>Eubacteriales</taxon>
        <taxon>Clostridiaceae</taxon>
        <taxon>Clostridium</taxon>
    </lineage>
</organism>